<protein>
    <submittedName>
        <fullName evidence="1">Uncharacterized protein</fullName>
    </submittedName>
</protein>
<name>A0A6J7WIL2_9CAUD</name>
<evidence type="ECO:0000313" key="1">
    <source>
        <dbReference type="EMBL" id="CAB5216994.1"/>
    </source>
</evidence>
<gene>
    <name evidence="1" type="ORF">UFOVP200_30</name>
</gene>
<dbReference type="EMBL" id="LR798246">
    <property type="protein sequence ID" value="CAB5216994.1"/>
    <property type="molecule type" value="Genomic_DNA"/>
</dbReference>
<reference evidence="1" key="1">
    <citation type="submission" date="2020-05" db="EMBL/GenBank/DDBJ databases">
        <authorList>
            <person name="Chiriac C."/>
            <person name="Salcher M."/>
            <person name="Ghai R."/>
            <person name="Kavagutti S V."/>
        </authorList>
    </citation>
    <scope>NUCLEOTIDE SEQUENCE</scope>
</reference>
<sequence length="70" mass="8299">MIQVAIITTEQFNLIDGFQIEEYRIFKPIKDANDNYFLALNDIEFLTPYFDFISNLSLSEYLPKPQTQLF</sequence>
<proteinExistence type="predicted"/>
<organism evidence="1">
    <name type="scientific">uncultured Caudovirales phage</name>
    <dbReference type="NCBI Taxonomy" id="2100421"/>
    <lineage>
        <taxon>Viruses</taxon>
        <taxon>Duplodnaviria</taxon>
        <taxon>Heunggongvirae</taxon>
        <taxon>Uroviricota</taxon>
        <taxon>Caudoviricetes</taxon>
        <taxon>Peduoviridae</taxon>
        <taxon>Maltschvirus</taxon>
        <taxon>Maltschvirus maltsch</taxon>
    </lineage>
</organism>
<accession>A0A6J7WIL2</accession>